<sequence>MAHVLLAAMPFAGHVYPMAGLARALLDRGHRVGLYTGTKYAAVVNRAGAQWHPFDAARDFDDRDPSAGFPAMRPGNGPLGMLSSFEHIFFGLAPAQARDLEAIHRRDPIDVVVGEGACIAPSLFHGLSGVPHATMSQSVVGLGLNPGLRFAADNTVGRVFRRMHNGARGRLGLPATRRAGLEGTWSPTLVLAQGVAGLERARRPVAPHIHFVGDTAAGTRGKGEEPAWLESLPRDRPVIHLSQGTLGNDAFPLARRVIDAVDGLDCHLVVAGLEASPGLPSNVTAVGWAPQDALFRRTDLFISNGGYGAVLAAVAQGVPVLVVPGAQDKPMVAAAIARSGVGRRLSRRRASPEALRTAIGAMLRDQALRHRARAMAESMARAGGAGRAADLIESVCLS</sequence>
<dbReference type="PANTHER" id="PTHR48050">
    <property type="entry name" value="STEROL 3-BETA-GLUCOSYLTRANSFERASE"/>
    <property type="match status" value="1"/>
</dbReference>
<feature type="domain" description="Erythromycin biosynthesis protein CIII-like C-terminal" evidence="1">
    <location>
        <begin position="256"/>
        <end position="380"/>
    </location>
</feature>
<name>A0A5J5KTV7_9MICC</name>
<dbReference type="EMBL" id="SZWF01000025">
    <property type="protein sequence ID" value="KAA9393159.1"/>
    <property type="molecule type" value="Genomic_DNA"/>
</dbReference>
<dbReference type="Gene3D" id="3.40.50.2000">
    <property type="entry name" value="Glycogen Phosphorylase B"/>
    <property type="match status" value="2"/>
</dbReference>
<protein>
    <submittedName>
        <fullName evidence="2">Glycosyltransferase family 1 protein</fullName>
    </submittedName>
</protein>
<dbReference type="AlphaFoldDB" id="A0A5J5KTV7"/>
<gene>
    <name evidence="2" type="ORF">FCK90_13755</name>
</gene>
<proteinExistence type="predicted"/>
<dbReference type="Proteomes" id="UP000325957">
    <property type="component" value="Unassembled WGS sequence"/>
</dbReference>
<evidence type="ECO:0000313" key="2">
    <source>
        <dbReference type="EMBL" id="KAA9393159.1"/>
    </source>
</evidence>
<dbReference type="OrthoDB" id="6620093at2"/>
<evidence type="ECO:0000313" key="3">
    <source>
        <dbReference type="Proteomes" id="UP000325957"/>
    </source>
</evidence>
<dbReference type="Pfam" id="PF06722">
    <property type="entry name" value="EryCIII-like_C"/>
    <property type="match status" value="1"/>
</dbReference>
<dbReference type="SUPFAM" id="SSF53756">
    <property type="entry name" value="UDP-Glycosyltransferase/glycogen phosphorylase"/>
    <property type="match status" value="1"/>
</dbReference>
<dbReference type="CDD" id="cd03784">
    <property type="entry name" value="GT1_Gtf-like"/>
    <property type="match status" value="1"/>
</dbReference>
<accession>A0A5J5KTV7</accession>
<dbReference type="GO" id="GO:0016758">
    <property type="term" value="F:hexosyltransferase activity"/>
    <property type="evidence" value="ECO:0007669"/>
    <property type="project" value="UniProtKB-ARBA"/>
</dbReference>
<dbReference type="RefSeq" id="WP_158034876.1">
    <property type="nucleotide sequence ID" value="NZ_ML708629.1"/>
</dbReference>
<dbReference type="InterPro" id="IPR050426">
    <property type="entry name" value="Glycosyltransferase_28"/>
</dbReference>
<comment type="caution">
    <text evidence="2">The sequence shown here is derived from an EMBL/GenBank/DDBJ whole genome shotgun (WGS) entry which is preliminary data.</text>
</comment>
<dbReference type="GO" id="GO:0008194">
    <property type="term" value="F:UDP-glycosyltransferase activity"/>
    <property type="evidence" value="ECO:0007669"/>
    <property type="project" value="InterPro"/>
</dbReference>
<dbReference type="InterPro" id="IPR002213">
    <property type="entry name" value="UDP_glucos_trans"/>
</dbReference>
<dbReference type="GO" id="GO:0017000">
    <property type="term" value="P:antibiotic biosynthetic process"/>
    <property type="evidence" value="ECO:0007669"/>
    <property type="project" value="UniProtKB-ARBA"/>
</dbReference>
<keyword evidence="2" id="KW-0808">Transferase</keyword>
<dbReference type="FunFam" id="3.40.50.2000:FF:000072">
    <property type="entry name" value="Glycosyl transferase"/>
    <property type="match status" value="1"/>
</dbReference>
<dbReference type="PANTHER" id="PTHR48050:SF13">
    <property type="entry name" value="STEROL 3-BETA-GLUCOSYLTRANSFERASE UGT80A2"/>
    <property type="match status" value="1"/>
</dbReference>
<keyword evidence="3" id="KW-1185">Reference proteome</keyword>
<evidence type="ECO:0000259" key="1">
    <source>
        <dbReference type="Pfam" id="PF06722"/>
    </source>
</evidence>
<organism evidence="2 3">
    <name type="scientific">Kocuria coralli</name>
    <dbReference type="NCBI Taxonomy" id="1461025"/>
    <lineage>
        <taxon>Bacteria</taxon>
        <taxon>Bacillati</taxon>
        <taxon>Actinomycetota</taxon>
        <taxon>Actinomycetes</taxon>
        <taxon>Micrococcales</taxon>
        <taxon>Micrococcaceae</taxon>
        <taxon>Kocuria</taxon>
    </lineage>
</organism>
<dbReference type="InterPro" id="IPR010610">
    <property type="entry name" value="EryCIII-like_C"/>
</dbReference>
<reference evidence="2 3" key="1">
    <citation type="submission" date="2019-05" db="EMBL/GenBank/DDBJ databases">
        <title>Kocuria coralli sp. nov., a novel actinobacterium isolated from coral reef seawater.</title>
        <authorList>
            <person name="Li J."/>
        </authorList>
    </citation>
    <scope>NUCLEOTIDE SEQUENCE [LARGE SCALE GENOMIC DNA]</scope>
    <source>
        <strain evidence="2 3">SCSIO 13007</strain>
    </source>
</reference>